<organism evidence="2 3">
    <name type="scientific">Pleurodeles waltl</name>
    <name type="common">Iberian ribbed newt</name>
    <dbReference type="NCBI Taxonomy" id="8319"/>
    <lineage>
        <taxon>Eukaryota</taxon>
        <taxon>Metazoa</taxon>
        <taxon>Chordata</taxon>
        <taxon>Craniata</taxon>
        <taxon>Vertebrata</taxon>
        <taxon>Euteleostomi</taxon>
        <taxon>Amphibia</taxon>
        <taxon>Batrachia</taxon>
        <taxon>Caudata</taxon>
        <taxon>Salamandroidea</taxon>
        <taxon>Salamandridae</taxon>
        <taxon>Pleurodelinae</taxon>
        <taxon>Pleurodeles</taxon>
    </lineage>
</organism>
<protein>
    <submittedName>
        <fullName evidence="2">Uncharacterized protein</fullName>
    </submittedName>
</protein>
<feature type="compositionally biased region" description="Basic and acidic residues" evidence="1">
    <location>
        <begin position="163"/>
        <end position="176"/>
    </location>
</feature>
<dbReference type="PROSITE" id="PS51257">
    <property type="entry name" value="PROKAR_LIPOPROTEIN"/>
    <property type="match status" value="1"/>
</dbReference>
<reference evidence="2" key="1">
    <citation type="journal article" date="2022" name="bioRxiv">
        <title>Sequencing and chromosome-scale assembly of the giantPleurodeles waltlgenome.</title>
        <authorList>
            <person name="Brown T."/>
            <person name="Elewa A."/>
            <person name="Iarovenko S."/>
            <person name="Subramanian E."/>
            <person name="Araus A.J."/>
            <person name="Petzold A."/>
            <person name="Susuki M."/>
            <person name="Suzuki K.-i.T."/>
            <person name="Hayashi T."/>
            <person name="Toyoda A."/>
            <person name="Oliveira C."/>
            <person name="Osipova E."/>
            <person name="Leigh N.D."/>
            <person name="Simon A."/>
            <person name="Yun M.H."/>
        </authorList>
    </citation>
    <scope>NUCLEOTIDE SEQUENCE</scope>
    <source>
        <strain evidence="2">20211129_DDA</strain>
        <tissue evidence="2">Liver</tissue>
    </source>
</reference>
<dbReference type="EMBL" id="JANPWB010000009">
    <property type="protein sequence ID" value="KAJ1148199.1"/>
    <property type="molecule type" value="Genomic_DNA"/>
</dbReference>
<sequence length="200" mass="20957">MQSARVHRVHRGLASPFFQFFTFSTVSCHLEMASDHQPLPGLGSHVDRATTGPPTGPRTATKSDAGAEAGAGASTAESGQGASTGLARQDLARARREQHGPRLAPVCRTAGLHCGPLVRPNCAQSAKPALEKGVGGLPQLEYKLAKKAVLPTSSTPKTAAAARLRDRSRAKPRREPPGTSVSVSVQCWNNQEQEPPGSAV</sequence>
<evidence type="ECO:0000256" key="1">
    <source>
        <dbReference type="SAM" id="MobiDB-lite"/>
    </source>
</evidence>
<feature type="compositionally biased region" description="Polar residues" evidence="1">
    <location>
        <begin position="179"/>
        <end position="193"/>
    </location>
</feature>
<keyword evidence="3" id="KW-1185">Reference proteome</keyword>
<name>A0AAV7R5W9_PLEWA</name>
<gene>
    <name evidence="2" type="ORF">NDU88_001036</name>
</gene>
<dbReference type="AlphaFoldDB" id="A0AAV7R5W9"/>
<dbReference type="Proteomes" id="UP001066276">
    <property type="component" value="Chromosome 5"/>
</dbReference>
<evidence type="ECO:0000313" key="3">
    <source>
        <dbReference type="Proteomes" id="UP001066276"/>
    </source>
</evidence>
<accession>A0AAV7R5W9</accession>
<feature type="region of interest" description="Disordered" evidence="1">
    <location>
        <begin position="153"/>
        <end position="200"/>
    </location>
</feature>
<comment type="caution">
    <text evidence="2">The sequence shown here is derived from an EMBL/GenBank/DDBJ whole genome shotgun (WGS) entry which is preliminary data.</text>
</comment>
<feature type="compositionally biased region" description="Low complexity" evidence="1">
    <location>
        <begin position="49"/>
        <end position="85"/>
    </location>
</feature>
<evidence type="ECO:0000313" key="2">
    <source>
        <dbReference type="EMBL" id="KAJ1148199.1"/>
    </source>
</evidence>
<proteinExistence type="predicted"/>
<feature type="region of interest" description="Disordered" evidence="1">
    <location>
        <begin position="39"/>
        <end position="85"/>
    </location>
</feature>